<gene>
    <name evidence="4" type="ORF">LX83_004787</name>
</gene>
<dbReference type="PANTHER" id="PTHR12304">
    <property type="entry name" value="INOSINE-URIDINE PREFERRING NUCLEOSIDE HYDROLASE"/>
    <property type="match status" value="1"/>
</dbReference>
<evidence type="ECO:0000259" key="3">
    <source>
        <dbReference type="Pfam" id="PF01156"/>
    </source>
</evidence>
<sequence>MSRWLRVLAVVALVVCGAVGVGVGAPALAEDTGGAPGADQPVPVIPVPVIYDSDVDVDDAMTIAYLCQEHEQRRIDLRAVTVTNNGFGLPGRALTHVRGLLARCGLPDVPVAEGADEVVHAAPAETREAVEAVLTGALADAAVPSRPGAVNAAQLIRHVLATAPRAVTVLATGSMSNLAAALRAGGDRVAERIGRLHVMGGAIGVPGNLYGSALPGFDNSQEFNMWLDPAAARAVFQAVPPGVLRLVPLDATNHVPMTQSYVDELGADQRTPGGRLVHALLTQPAMVEMIREGGMYWWDALTAVTALRHEDAGQLVRFHDLRLDVVLDGVQSGRTRVTPDGRWARVALTADRGLFERIFRDALNGR</sequence>
<dbReference type="AlphaFoldDB" id="A0AAE3GHU8"/>
<dbReference type="Pfam" id="PF01156">
    <property type="entry name" value="IU_nuc_hydro"/>
    <property type="match status" value="1"/>
</dbReference>
<evidence type="ECO:0000256" key="2">
    <source>
        <dbReference type="ARBA" id="ARBA00023295"/>
    </source>
</evidence>
<evidence type="ECO:0000256" key="1">
    <source>
        <dbReference type="ARBA" id="ARBA00022801"/>
    </source>
</evidence>
<name>A0AAE3GHU8_9PSEU</name>
<keyword evidence="2" id="KW-0326">Glycosidase</keyword>
<dbReference type="PANTHER" id="PTHR12304:SF4">
    <property type="entry name" value="URIDINE NUCLEOSIDASE"/>
    <property type="match status" value="1"/>
</dbReference>
<organism evidence="4 5">
    <name type="scientific">Goodfellowiella coeruleoviolacea</name>
    <dbReference type="NCBI Taxonomy" id="334858"/>
    <lineage>
        <taxon>Bacteria</taxon>
        <taxon>Bacillati</taxon>
        <taxon>Actinomycetota</taxon>
        <taxon>Actinomycetes</taxon>
        <taxon>Pseudonocardiales</taxon>
        <taxon>Pseudonocardiaceae</taxon>
        <taxon>Goodfellowiella</taxon>
    </lineage>
</organism>
<dbReference type="GO" id="GO:0006152">
    <property type="term" value="P:purine nucleoside catabolic process"/>
    <property type="evidence" value="ECO:0007669"/>
    <property type="project" value="TreeGrafter"/>
</dbReference>
<evidence type="ECO:0000313" key="5">
    <source>
        <dbReference type="Proteomes" id="UP001206128"/>
    </source>
</evidence>
<dbReference type="GO" id="GO:0005829">
    <property type="term" value="C:cytosol"/>
    <property type="evidence" value="ECO:0007669"/>
    <property type="project" value="TreeGrafter"/>
</dbReference>
<dbReference type="InterPro" id="IPR001910">
    <property type="entry name" value="Inosine/uridine_hydrolase_dom"/>
</dbReference>
<protein>
    <submittedName>
        <fullName evidence="4">Purine nucleosidase</fullName>
    </submittedName>
</protein>
<feature type="domain" description="Inosine/uridine-preferring nucleoside hydrolase" evidence="3">
    <location>
        <begin position="49"/>
        <end position="352"/>
    </location>
</feature>
<dbReference type="GO" id="GO:0008477">
    <property type="term" value="F:purine nucleosidase activity"/>
    <property type="evidence" value="ECO:0007669"/>
    <property type="project" value="TreeGrafter"/>
</dbReference>
<dbReference type="SUPFAM" id="SSF53590">
    <property type="entry name" value="Nucleoside hydrolase"/>
    <property type="match status" value="1"/>
</dbReference>
<dbReference type="EMBL" id="JAMTCK010000012">
    <property type="protein sequence ID" value="MCP2167913.1"/>
    <property type="molecule type" value="Genomic_DNA"/>
</dbReference>
<evidence type="ECO:0000313" key="4">
    <source>
        <dbReference type="EMBL" id="MCP2167913.1"/>
    </source>
</evidence>
<dbReference type="RefSeq" id="WP_253775267.1">
    <property type="nucleotide sequence ID" value="NZ_JAMTCK010000012.1"/>
</dbReference>
<proteinExistence type="predicted"/>
<reference evidence="4" key="1">
    <citation type="submission" date="2022-06" db="EMBL/GenBank/DDBJ databases">
        <title>Genomic Encyclopedia of Archaeal and Bacterial Type Strains, Phase II (KMG-II): from individual species to whole genera.</title>
        <authorList>
            <person name="Goeker M."/>
        </authorList>
    </citation>
    <scope>NUCLEOTIDE SEQUENCE</scope>
    <source>
        <strain evidence="4">DSM 43935</strain>
    </source>
</reference>
<dbReference type="Gene3D" id="3.90.245.10">
    <property type="entry name" value="Ribonucleoside hydrolase-like"/>
    <property type="match status" value="1"/>
</dbReference>
<comment type="caution">
    <text evidence="4">The sequence shown here is derived from an EMBL/GenBank/DDBJ whole genome shotgun (WGS) entry which is preliminary data.</text>
</comment>
<dbReference type="Proteomes" id="UP001206128">
    <property type="component" value="Unassembled WGS sequence"/>
</dbReference>
<keyword evidence="5" id="KW-1185">Reference proteome</keyword>
<dbReference type="InterPro" id="IPR023186">
    <property type="entry name" value="IUNH"/>
</dbReference>
<dbReference type="InterPro" id="IPR036452">
    <property type="entry name" value="Ribo_hydro-like"/>
</dbReference>
<keyword evidence="1" id="KW-0378">Hydrolase</keyword>
<accession>A0AAE3GHU8</accession>